<dbReference type="Pfam" id="PF01370">
    <property type="entry name" value="Epimerase"/>
    <property type="match status" value="1"/>
</dbReference>
<dbReference type="Proteomes" id="UP001165663">
    <property type="component" value="Unassembled WGS sequence"/>
</dbReference>
<dbReference type="Proteomes" id="UP001064782">
    <property type="component" value="Unassembled WGS sequence"/>
</dbReference>
<accession>A0A9P3Q866</accession>
<protein>
    <submittedName>
        <fullName evidence="4">Oxidoreductase</fullName>
    </submittedName>
</protein>
<evidence type="ECO:0000313" key="4">
    <source>
        <dbReference type="EMBL" id="GLD31075.1"/>
    </source>
</evidence>
<name>A0A9P3Q866_9MYCO</name>
<comment type="caution">
    <text evidence="4">The sequence shown here is derived from an EMBL/GenBank/DDBJ whole genome shotgun (WGS) entry which is preliminary data.</text>
</comment>
<keyword evidence="5" id="KW-1185">Reference proteome</keyword>
<dbReference type="GeneID" id="83630306"/>
<dbReference type="SUPFAM" id="SSF51735">
    <property type="entry name" value="NAD(P)-binding Rossmann-fold domains"/>
    <property type="match status" value="1"/>
</dbReference>
<dbReference type="InterPro" id="IPR036291">
    <property type="entry name" value="NAD(P)-bd_dom_sf"/>
</dbReference>
<reference evidence="4" key="1">
    <citation type="submission" date="2022-08" db="EMBL/GenBank/DDBJ databases">
        <title>Mycobacterium kiyosense sp. nov., scotochromogenic slow-glowing species isolated from respiratory specimens.</title>
        <authorList>
            <person name="Fukano H."/>
            <person name="Kazumi Y."/>
            <person name="Sakagami N."/>
            <person name="Ato M."/>
            <person name="Mitarai S."/>
            <person name="Hoshino Y."/>
        </authorList>
    </citation>
    <scope>NUCLEOTIDE SEQUENCE</scope>
    <source>
        <strain evidence="4">1413</strain>
        <strain evidence="3">SRL2020-028</strain>
    </source>
</reference>
<dbReference type="EMBL" id="BRZI01000020">
    <property type="protein sequence ID" value="GLD31075.1"/>
    <property type="molecule type" value="Genomic_DNA"/>
</dbReference>
<evidence type="ECO:0000256" key="1">
    <source>
        <dbReference type="ARBA" id="ARBA00007637"/>
    </source>
</evidence>
<dbReference type="Gene3D" id="3.40.50.720">
    <property type="entry name" value="NAD(P)-binding Rossmann-like Domain"/>
    <property type="match status" value="1"/>
</dbReference>
<organism evidence="4 5">
    <name type="scientific">Mycobacterium kiyosense</name>
    <dbReference type="NCBI Taxonomy" id="2871094"/>
    <lineage>
        <taxon>Bacteria</taxon>
        <taxon>Bacillati</taxon>
        <taxon>Actinomycetota</taxon>
        <taxon>Actinomycetes</taxon>
        <taxon>Mycobacteriales</taxon>
        <taxon>Mycobacteriaceae</taxon>
        <taxon>Mycobacterium</taxon>
    </lineage>
</organism>
<dbReference type="EMBL" id="BRXE01000059">
    <property type="protein sequence ID" value="GLB84725.1"/>
    <property type="molecule type" value="Genomic_DNA"/>
</dbReference>
<gene>
    <name evidence="4" type="ORF">Mkiyose1413_29580</name>
    <name evidence="3" type="ORF">SRL2020028_39810</name>
</gene>
<sequence>MAEIVLVTGGFGLVGSQTVRRLAAGGHQVVATDLGTPAQRKAARSLPAGAQAYWADLTDPQAVAKLIAQVEPAVVIHLAAVIPPVIYGQPELARRVNVDATVSLLRAAESCRQPPRFIQASSNAVHGARNPHRHPQLLTADSPLAPSDSYGAHKAEAERHVRSSSLPWVILRLGGVMSVDPGAMPFTFDALYFESALPTDGRMHSVDVRDVAVAFAAATTAPARDVVGEILLIAGDESHQLLQGEVGAALAATRGLDDVLPGGRPGDPDSDENWFVTDWMDTTRSQELLDFQHHRWPDMLAEMRAATGWRRHPMRLLAPLARLVLKRRAAYRDAPGRYADPWGAMRTKLGEPRPDRVLAGRLV</sequence>
<dbReference type="PANTHER" id="PTHR43000">
    <property type="entry name" value="DTDP-D-GLUCOSE 4,6-DEHYDRATASE-RELATED"/>
    <property type="match status" value="1"/>
</dbReference>
<dbReference type="InterPro" id="IPR001509">
    <property type="entry name" value="Epimerase_deHydtase"/>
</dbReference>
<evidence type="ECO:0000313" key="3">
    <source>
        <dbReference type="EMBL" id="GLB84725.1"/>
    </source>
</evidence>
<evidence type="ECO:0000259" key="2">
    <source>
        <dbReference type="Pfam" id="PF01370"/>
    </source>
</evidence>
<evidence type="ECO:0000313" key="5">
    <source>
        <dbReference type="Proteomes" id="UP001064782"/>
    </source>
</evidence>
<dbReference type="AlphaFoldDB" id="A0A9P3Q866"/>
<feature type="domain" description="NAD-dependent epimerase/dehydratase" evidence="2">
    <location>
        <begin position="5"/>
        <end position="233"/>
    </location>
</feature>
<dbReference type="RefSeq" id="WP_236978226.1">
    <property type="nucleotide sequence ID" value="NZ_BRXE01000059.1"/>
</dbReference>
<proteinExistence type="inferred from homology"/>
<comment type="similarity">
    <text evidence="1">Belongs to the NAD(P)-dependent epimerase/dehydratase family.</text>
</comment>